<dbReference type="InterPro" id="IPR013164">
    <property type="entry name" value="Cadherin_N"/>
</dbReference>
<dbReference type="Proteomes" id="UP000265020">
    <property type="component" value="Unassembled WGS sequence"/>
</dbReference>
<evidence type="ECO:0000256" key="4">
    <source>
        <dbReference type="SAM" id="SignalP"/>
    </source>
</evidence>
<sequence length="93" mass="10691">IQYFWTALSFSVMLCPAFAQIRYGVPEEVREGTTVGNVAKDLGLEVALLSDRRFRVVSGSNQALFEVNRDTGDLFVRQKIDREELSYIWRNKC</sequence>
<dbReference type="SUPFAM" id="SSF49313">
    <property type="entry name" value="Cadherin-like"/>
    <property type="match status" value="1"/>
</dbReference>
<keyword evidence="7" id="KW-1185">Reference proteome</keyword>
<protein>
    <recommendedName>
        <fullName evidence="5">Cadherin N-terminal domain-containing protein</fullName>
    </recommendedName>
</protein>
<dbReference type="GO" id="GO:0005886">
    <property type="term" value="C:plasma membrane"/>
    <property type="evidence" value="ECO:0007669"/>
    <property type="project" value="TreeGrafter"/>
</dbReference>
<organism evidence="6 7">
    <name type="scientific">Cyprinodon variegatus</name>
    <name type="common">Sheepshead minnow</name>
    <dbReference type="NCBI Taxonomy" id="28743"/>
    <lineage>
        <taxon>Eukaryota</taxon>
        <taxon>Metazoa</taxon>
        <taxon>Chordata</taxon>
        <taxon>Craniata</taxon>
        <taxon>Vertebrata</taxon>
        <taxon>Euteleostomi</taxon>
        <taxon>Actinopterygii</taxon>
        <taxon>Neopterygii</taxon>
        <taxon>Teleostei</taxon>
        <taxon>Neoteleostei</taxon>
        <taxon>Acanthomorphata</taxon>
        <taxon>Ovalentaria</taxon>
        <taxon>Atherinomorphae</taxon>
        <taxon>Cyprinodontiformes</taxon>
        <taxon>Cyprinodontidae</taxon>
        <taxon>Cyprinodon</taxon>
    </lineage>
</organism>
<evidence type="ECO:0000313" key="6">
    <source>
        <dbReference type="Ensembl" id="ENSCVAP00000026005.1"/>
    </source>
</evidence>
<dbReference type="CDD" id="cd11304">
    <property type="entry name" value="Cadherin_repeat"/>
    <property type="match status" value="1"/>
</dbReference>
<reference evidence="6" key="2">
    <citation type="submission" date="2025-09" db="UniProtKB">
        <authorList>
            <consortium name="Ensembl"/>
        </authorList>
    </citation>
    <scope>IDENTIFICATION</scope>
</reference>
<accession>A0A3Q2GHI5</accession>
<keyword evidence="3" id="KW-0325">Glycoprotein</keyword>
<dbReference type="AlphaFoldDB" id="A0A3Q2GHI5"/>
<feature type="signal peptide" evidence="4">
    <location>
        <begin position="1"/>
        <end position="19"/>
    </location>
</feature>
<dbReference type="Pfam" id="PF08266">
    <property type="entry name" value="Cadherin_2"/>
    <property type="match status" value="1"/>
</dbReference>
<evidence type="ECO:0000313" key="7">
    <source>
        <dbReference type="Proteomes" id="UP000265020"/>
    </source>
</evidence>
<dbReference type="InterPro" id="IPR015919">
    <property type="entry name" value="Cadherin-like_sf"/>
</dbReference>
<evidence type="ECO:0000259" key="5">
    <source>
        <dbReference type="Pfam" id="PF08266"/>
    </source>
</evidence>
<proteinExistence type="predicted"/>
<evidence type="ECO:0000256" key="2">
    <source>
        <dbReference type="ARBA" id="ARBA00023136"/>
    </source>
</evidence>
<dbReference type="Ensembl" id="ENSCVAT00000000190.1">
    <property type="protein sequence ID" value="ENSCVAP00000026005.1"/>
    <property type="gene ID" value="ENSCVAG00000011234.1"/>
</dbReference>
<dbReference type="PANTHER" id="PTHR24028">
    <property type="entry name" value="CADHERIN-87A"/>
    <property type="match status" value="1"/>
</dbReference>
<dbReference type="InterPro" id="IPR050174">
    <property type="entry name" value="Protocadherin/Cadherin-CA"/>
</dbReference>
<evidence type="ECO:0000256" key="3">
    <source>
        <dbReference type="ARBA" id="ARBA00023180"/>
    </source>
</evidence>
<dbReference type="Gene3D" id="2.60.40.60">
    <property type="entry name" value="Cadherins"/>
    <property type="match status" value="1"/>
</dbReference>
<dbReference type="GeneTree" id="ENSGT00940000163777"/>
<dbReference type="GO" id="GO:0005509">
    <property type="term" value="F:calcium ion binding"/>
    <property type="evidence" value="ECO:0007669"/>
    <property type="project" value="InterPro"/>
</dbReference>
<comment type="subcellular location">
    <subcellularLocation>
        <location evidence="1">Membrane</location>
    </subcellularLocation>
</comment>
<dbReference type="OMA" id="LCKERMT"/>
<feature type="chain" id="PRO_5018768058" description="Cadherin N-terminal domain-containing protein" evidence="4">
    <location>
        <begin position="20"/>
        <end position="93"/>
    </location>
</feature>
<dbReference type="GO" id="GO:0007155">
    <property type="term" value="P:cell adhesion"/>
    <property type="evidence" value="ECO:0007669"/>
    <property type="project" value="TreeGrafter"/>
</dbReference>
<reference evidence="6" key="1">
    <citation type="submission" date="2025-08" db="UniProtKB">
        <authorList>
            <consortium name="Ensembl"/>
        </authorList>
    </citation>
    <scope>IDENTIFICATION</scope>
</reference>
<name>A0A3Q2GHI5_CYPVA</name>
<keyword evidence="4" id="KW-0732">Signal</keyword>
<dbReference type="FunFam" id="2.60.40.60:FF:000398">
    <property type="entry name" value="Protocadherin cluster 1 gamma 26a"/>
    <property type="match status" value="1"/>
</dbReference>
<dbReference type="PANTHER" id="PTHR24028:SF337">
    <property type="entry name" value="PROTOCADHERIN 2 ALPHA A 3 PRECURSOR-RELATED"/>
    <property type="match status" value="1"/>
</dbReference>
<keyword evidence="2" id="KW-0472">Membrane</keyword>
<feature type="domain" description="Cadherin N-terminal" evidence="5">
    <location>
        <begin position="20"/>
        <end position="86"/>
    </location>
</feature>
<evidence type="ECO:0000256" key="1">
    <source>
        <dbReference type="ARBA" id="ARBA00004370"/>
    </source>
</evidence>